<reference evidence="1" key="2">
    <citation type="journal article" date="2023" name="IMA Fungus">
        <title>Comparative genomic study of the Penicillium genus elucidates a diverse pangenome and 15 lateral gene transfer events.</title>
        <authorList>
            <person name="Petersen C."/>
            <person name="Sorensen T."/>
            <person name="Nielsen M.R."/>
            <person name="Sondergaard T.E."/>
            <person name="Sorensen J.L."/>
            <person name="Fitzpatrick D.A."/>
            <person name="Frisvad J.C."/>
            <person name="Nielsen K.L."/>
        </authorList>
    </citation>
    <scope>NUCLEOTIDE SEQUENCE</scope>
    <source>
        <strain evidence="1">IBT 29495</strain>
    </source>
</reference>
<accession>A0A9X0C3T1</accession>
<dbReference type="EMBL" id="JAPWDS010000005">
    <property type="protein sequence ID" value="KAJ5497017.1"/>
    <property type="molecule type" value="Genomic_DNA"/>
</dbReference>
<reference evidence="1" key="1">
    <citation type="submission" date="2022-12" db="EMBL/GenBank/DDBJ databases">
        <authorList>
            <person name="Petersen C."/>
        </authorList>
    </citation>
    <scope>NUCLEOTIDE SEQUENCE</scope>
    <source>
        <strain evidence="1">IBT 29495</strain>
    </source>
</reference>
<name>A0A9X0C3T1_9EURO</name>
<evidence type="ECO:0000313" key="2">
    <source>
        <dbReference type="Proteomes" id="UP001149954"/>
    </source>
</evidence>
<protein>
    <submittedName>
        <fullName evidence="1">Uncharacterized protein</fullName>
    </submittedName>
</protein>
<gene>
    <name evidence="1" type="ORF">N7463_009004</name>
</gene>
<comment type="caution">
    <text evidence="1">The sequence shown here is derived from an EMBL/GenBank/DDBJ whole genome shotgun (WGS) entry which is preliminary data.</text>
</comment>
<keyword evidence="2" id="KW-1185">Reference proteome</keyword>
<proteinExistence type="predicted"/>
<sequence length="101" mass="11082">MTHYNMTCSYLSIEAAAYEANRFAAASFMEAPFSGGTHIEESPDRPSEILAYTSGSGISLSGDILFDGTVMFEDITQPNFDMETWVRELGQSNDPGWTSLP</sequence>
<evidence type="ECO:0000313" key="1">
    <source>
        <dbReference type="EMBL" id="KAJ5497017.1"/>
    </source>
</evidence>
<dbReference type="Proteomes" id="UP001149954">
    <property type="component" value="Unassembled WGS sequence"/>
</dbReference>
<dbReference type="OrthoDB" id="5344325at2759"/>
<organism evidence="1 2">
    <name type="scientific">Penicillium fimorum</name>
    <dbReference type="NCBI Taxonomy" id="1882269"/>
    <lineage>
        <taxon>Eukaryota</taxon>
        <taxon>Fungi</taxon>
        <taxon>Dikarya</taxon>
        <taxon>Ascomycota</taxon>
        <taxon>Pezizomycotina</taxon>
        <taxon>Eurotiomycetes</taxon>
        <taxon>Eurotiomycetidae</taxon>
        <taxon>Eurotiales</taxon>
        <taxon>Aspergillaceae</taxon>
        <taxon>Penicillium</taxon>
    </lineage>
</organism>
<dbReference type="AlphaFoldDB" id="A0A9X0C3T1"/>